<evidence type="ECO:0000256" key="1">
    <source>
        <dbReference type="SAM" id="MobiDB-lite"/>
    </source>
</evidence>
<gene>
    <name evidence="2" type="ORF">P7W03_32065</name>
</gene>
<dbReference type="RefSeq" id="WP_199578336.1">
    <property type="nucleotide sequence ID" value="NZ_CP121271.1"/>
</dbReference>
<accession>A0AAX3ZRZ3</accession>
<feature type="compositionally biased region" description="Basic and acidic residues" evidence="1">
    <location>
        <begin position="1"/>
        <end position="42"/>
    </location>
</feature>
<dbReference type="GeneID" id="90946771"/>
<feature type="region of interest" description="Disordered" evidence="1">
    <location>
        <begin position="1"/>
        <end position="59"/>
    </location>
</feature>
<sequence>MSRNGDADHKSPETAIEEVLHEIAEARPRDAESDEGARRGEAGDATSPNTGAQEDAEGE</sequence>
<organism evidence="2 3">
    <name type="scientific">Streptomyces rochei</name>
    <name type="common">Streptomyces parvullus</name>
    <dbReference type="NCBI Taxonomy" id="1928"/>
    <lineage>
        <taxon>Bacteria</taxon>
        <taxon>Bacillati</taxon>
        <taxon>Actinomycetota</taxon>
        <taxon>Actinomycetes</taxon>
        <taxon>Kitasatosporales</taxon>
        <taxon>Streptomycetaceae</taxon>
        <taxon>Streptomyces</taxon>
        <taxon>Streptomyces rochei group</taxon>
    </lineage>
</organism>
<dbReference type="Proteomes" id="UP001231701">
    <property type="component" value="Chromosome"/>
</dbReference>
<proteinExistence type="predicted"/>
<name>A0AAX3ZRZ3_STRRO</name>
<reference evidence="2" key="1">
    <citation type="submission" date="2023-03" db="EMBL/GenBank/DDBJ databases">
        <title>Borrelidin-producing and root-colonizing Streptomyces rochei is a potent biopesticide for soil-borne oomycete-caused plant diseases.</title>
        <authorList>
            <person name="Zhou D."/>
            <person name="Wang X."/>
            <person name="Navarro-Munoz J.C."/>
            <person name="Li W."/>
            <person name="Li J."/>
            <person name="Jiu M."/>
            <person name="Deng S."/>
            <person name="Ye Y."/>
            <person name="Daly P."/>
            <person name="Wei L."/>
        </authorList>
    </citation>
    <scope>NUCLEOTIDE SEQUENCE</scope>
    <source>
        <strain evidence="2">JK1</strain>
    </source>
</reference>
<evidence type="ECO:0000313" key="3">
    <source>
        <dbReference type="Proteomes" id="UP001231701"/>
    </source>
</evidence>
<protein>
    <submittedName>
        <fullName evidence="2">Uncharacterized protein</fullName>
    </submittedName>
</protein>
<dbReference type="AlphaFoldDB" id="A0AAX3ZRZ3"/>
<evidence type="ECO:0000313" key="2">
    <source>
        <dbReference type="EMBL" id="WMC89961.1"/>
    </source>
</evidence>
<dbReference type="EMBL" id="CP121271">
    <property type="protein sequence ID" value="WMC89961.1"/>
    <property type="molecule type" value="Genomic_DNA"/>
</dbReference>